<dbReference type="EnsemblMetazoa" id="GAUT045812-RA">
    <property type="protein sequence ID" value="GAUT045812-PA"/>
    <property type="gene ID" value="GAUT045812"/>
</dbReference>
<protein>
    <submittedName>
        <fullName evidence="1">Uncharacterized protein</fullName>
    </submittedName>
</protein>
<name>A0A1A9VS59_GLOAU</name>
<dbReference type="VEuPathDB" id="VectorBase:GAUT045812"/>
<reference evidence="1" key="1">
    <citation type="submission" date="2020-05" db="UniProtKB">
        <authorList>
            <consortium name="EnsemblMetazoa"/>
        </authorList>
    </citation>
    <scope>IDENTIFICATION</scope>
    <source>
        <strain evidence="1">TTRI</strain>
    </source>
</reference>
<proteinExistence type="predicted"/>
<evidence type="ECO:0000313" key="2">
    <source>
        <dbReference type="Proteomes" id="UP000078200"/>
    </source>
</evidence>
<dbReference type="Proteomes" id="UP000078200">
    <property type="component" value="Unassembled WGS sequence"/>
</dbReference>
<organism evidence="1 2">
    <name type="scientific">Glossina austeni</name>
    <name type="common">Savannah tsetse fly</name>
    <dbReference type="NCBI Taxonomy" id="7395"/>
    <lineage>
        <taxon>Eukaryota</taxon>
        <taxon>Metazoa</taxon>
        <taxon>Ecdysozoa</taxon>
        <taxon>Arthropoda</taxon>
        <taxon>Hexapoda</taxon>
        <taxon>Insecta</taxon>
        <taxon>Pterygota</taxon>
        <taxon>Neoptera</taxon>
        <taxon>Endopterygota</taxon>
        <taxon>Diptera</taxon>
        <taxon>Brachycera</taxon>
        <taxon>Muscomorpha</taxon>
        <taxon>Hippoboscoidea</taxon>
        <taxon>Glossinidae</taxon>
        <taxon>Glossina</taxon>
    </lineage>
</organism>
<sequence>MSCPQRGQPSDMLDLRCPLTGDSRVQRTLSLLDYHHHLHVYSVCSVSIDNLNIHMKEFFTEKSVAHFYNLHLTNDKRVSFDSQSPPSPPPPPTHIFILCSQFPNH</sequence>
<accession>A0A1A9VS59</accession>
<keyword evidence="2" id="KW-1185">Reference proteome</keyword>
<evidence type="ECO:0000313" key="1">
    <source>
        <dbReference type="EnsemblMetazoa" id="GAUT045812-PA"/>
    </source>
</evidence>
<dbReference type="AlphaFoldDB" id="A0A1A9VS59"/>